<reference evidence="1 2" key="1">
    <citation type="journal article" date="2018" name="PLoS ONE">
        <title>The draft genome of Kipferlia bialata reveals reductive genome evolution in fornicate parasites.</title>
        <authorList>
            <person name="Tanifuji G."/>
            <person name="Takabayashi S."/>
            <person name="Kume K."/>
            <person name="Takagi M."/>
            <person name="Nakayama T."/>
            <person name="Kamikawa R."/>
            <person name="Inagaki Y."/>
            <person name="Hashimoto T."/>
        </authorList>
    </citation>
    <scope>NUCLEOTIDE SEQUENCE [LARGE SCALE GENOMIC DNA]</scope>
    <source>
        <strain evidence="1">NY0173</strain>
    </source>
</reference>
<organism evidence="1 2">
    <name type="scientific">Kipferlia bialata</name>
    <dbReference type="NCBI Taxonomy" id="797122"/>
    <lineage>
        <taxon>Eukaryota</taxon>
        <taxon>Metamonada</taxon>
        <taxon>Carpediemonas-like organisms</taxon>
        <taxon>Kipferlia</taxon>
    </lineage>
</organism>
<dbReference type="Proteomes" id="UP000265618">
    <property type="component" value="Unassembled WGS sequence"/>
</dbReference>
<dbReference type="EMBL" id="BDIP01001291">
    <property type="protein sequence ID" value="GIQ84063.1"/>
    <property type="molecule type" value="Genomic_DNA"/>
</dbReference>
<protein>
    <submittedName>
        <fullName evidence="1">Uncharacterized protein</fullName>
    </submittedName>
</protein>
<gene>
    <name evidence="1" type="ORF">KIPB_005493</name>
</gene>
<keyword evidence="2" id="KW-1185">Reference proteome</keyword>
<accession>A0A9K3CVH3</accession>
<evidence type="ECO:0000313" key="2">
    <source>
        <dbReference type="Proteomes" id="UP000265618"/>
    </source>
</evidence>
<proteinExistence type="predicted"/>
<sequence length="405" mass="45491">MVKNAIQCITNGVSDDCDCRVGIAQKPAGWRLTKPTGEHRCDVMAAKPIQYKRFSLPVPVRNYDWTCLAYLSPSELLCCYHGKGCPNTCCVITLPNTEDTVHGEHVEYPPCTIEEIDLPYPMPRGRWENPSHFQLVGTDLYHLVAKGLFVLDCAATPRQWRSLGKLPEALAAVFHANPKVVDNPTAPRAHKLLALCGDLYVLAYHSEYMPDGSTYPDSGRPQLRPTFQFWRYEIESAYWSCIPTDTMPMTWGALPDCSHYLSGEWVLVESFVSGDTLWLGQCQSMMTYRPSAAGDGGVWQLHKDSDEPIHTLPKEGVVVGQYVIGTTIRNTSYDTLKAEIFPETETRGWVEDSVYAKGYRDVFGPREGCVYTSCMTEHGKGVQIRDAKKLKEVVLAVPQVDREWL</sequence>
<dbReference type="AlphaFoldDB" id="A0A9K3CVH3"/>
<comment type="caution">
    <text evidence="1">The sequence shown here is derived from an EMBL/GenBank/DDBJ whole genome shotgun (WGS) entry which is preliminary data.</text>
</comment>
<evidence type="ECO:0000313" key="1">
    <source>
        <dbReference type="EMBL" id="GIQ84063.1"/>
    </source>
</evidence>
<name>A0A9K3CVH3_9EUKA</name>